<name>A0ABT9GT07_9GAMM</name>
<dbReference type="SUPFAM" id="SSF53335">
    <property type="entry name" value="S-adenosyl-L-methionine-dependent methyltransferases"/>
    <property type="match status" value="1"/>
</dbReference>
<feature type="domain" description="Methyltransferase" evidence="1">
    <location>
        <begin position="101"/>
        <end position="222"/>
    </location>
</feature>
<evidence type="ECO:0000313" key="2">
    <source>
        <dbReference type="EMBL" id="MDP4530116.1"/>
    </source>
</evidence>
<organism evidence="2 3">
    <name type="scientific">Alkalimonas delamerensis</name>
    <dbReference type="NCBI Taxonomy" id="265981"/>
    <lineage>
        <taxon>Bacteria</taxon>
        <taxon>Pseudomonadati</taxon>
        <taxon>Pseudomonadota</taxon>
        <taxon>Gammaproteobacteria</taxon>
        <taxon>Alkalimonas</taxon>
    </lineage>
</organism>
<keyword evidence="2" id="KW-0489">Methyltransferase</keyword>
<sequence length="394" mass="44783">MSHQAHFLQLHQLLSRYQAYWQLMPFACNALPWQAPELSSRLTSLSDAEVATLDSDPAARGEFFADLFPELASIAPLPAFSALRPEPELPFWLSNGIPGRKIGQIQQFCALVPESNAEVVEWCAGKGHLGRMLAFSQRRQVLSLEWQEALCQQGQALADQYQLPQRFVTADALSAQGLAMLQPEHQVLALHACGELHLQLLRSASSRGCQQLQLVPCCYHLIPTPRYQPLSQLAQQHDLVLSQHDLKLAVQGQVTAGARIARLRQQEVEWRLSWQALRATLTGDATYRPLASVSKQIFSQQFKDFAAWAAQQHQLTLPGDLDFSRFLEQGRQHARLVRRIELVRHLFQRPLELWLLFDRALFLEQQGYQVEVGTFCEMTQTPRNLMLRAERLKP</sequence>
<keyword evidence="3" id="KW-1185">Reference proteome</keyword>
<dbReference type="Proteomes" id="UP001236258">
    <property type="component" value="Unassembled WGS sequence"/>
</dbReference>
<dbReference type="GO" id="GO:0008168">
    <property type="term" value="F:methyltransferase activity"/>
    <property type="evidence" value="ECO:0007669"/>
    <property type="project" value="UniProtKB-KW"/>
</dbReference>
<dbReference type="EMBL" id="JAUZVY010000006">
    <property type="protein sequence ID" value="MDP4530116.1"/>
    <property type="molecule type" value="Genomic_DNA"/>
</dbReference>
<dbReference type="GO" id="GO:0032259">
    <property type="term" value="P:methylation"/>
    <property type="evidence" value="ECO:0007669"/>
    <property type="project" value="UniProtKB-KW"/>
</dbReference>
<dbReference type="PANTHER" id="PTHR13369">
    <property type="match status" value="1"/>
</dbReference>
<keyword evidence="2" id="KW-0808">Transferase</keyword>
<dbReference type="Pfam" id="PF13679">
    <property type="entry name" value="Methyltransf_32"/>
    <property type="match status" value="1"/>
</dbReference>
<dbReference type="InterPro" id="IPR025714">
    <property type="entry name" value="Methyltranfer_dom"/>
</dbReference>
<protein>
    <submittedName>
        <fullName evidence="2">SAM-dependent methyltransferase</fullName>
    </submittedName>
</protein>
<gene>
    <name evidence="2" type="ORF">Q3O59_13895</name>
</gene>
<reference evidence="2 3" key="1">
    <citation type="submission" date="2023-08" db="EMBL/GenBank/DDBJ databases">
        <authorList>
            <person name="Joshi A."/>
            <person name="Thite S."/>
        </authorList>
    </citation>
    <scope>NUCLEOTIDE SEQUENCE [LARGE SCALE GENOMIC DNA]</scope>
    <source>
        <strain evidence="2 3">1E1</strain>
    </source>
</reference>
<evidence type="ECO:0000259" key="1">
    <source>
        <dbReference type="Pfam" id="PF13679"/>
    </source>
</evidence>
<proteinExistence type="predicted"/>
<comment type="caution">
    <text evidence="2">The sequence shown here is derived from an EMBL/GenBank/DDBJ whole genome shotgun (WGS) entry which is preliminary data.</text>
</comment>
<dbReference type="InterPro" id="IPR029063">
    <property type="entry name" value="SAM-dependent_MTases_sf"/>
</dbReference>
<dbReference type="PANTHER" id="PTHR13369:SF0">
    <property type="entry name" value="GLUTATHIONE S-TRANSFERASE C-TERMINAL DOMAIN-CONTAINING PROTEIN"/>
    <property type="match status" value="1"/>
</dbReference>
<dbReference type="RefSeq" id="WP_305946156.1">
    <property type="nucleotide sequence ID" value="NZ_JAUZVY010000006.1"/>
</dbReference>
<evidence type="ECO:0000313" key="3">
    <source>
        <dbReference type="Proteomes" id="UP001236258"/>
    </source>
</evidence>
<accession>A0ABT9GT07</accession>